<dbReference type="Proteomes" id="UP000321892">
    <property type="component" value="Chromosome"/>
</dbReference>
<proteinExistence type="predicted"/>
<dbReference type="KEGG" id="lhf:JCM16775_1681"/>
<keyword evidence="1" id="KW-0472">Membrane</keyword>
<protein>
    <submittedName>
        <fullName evidence="2">Uncharacterized protein</fullName>
    </submittedName>
</protein>
<keyword evidence="1" id="KW-0812">Transmembrane</keyword>
<evidence type="ECO:0000256" key="1">
    <source>
        <dbReference type="SAM" id="Phobius"/>
    </source>
</evidence>
<evidence type="ECO:0000313" key="3">
    <source>
        <dbReference type="Proteomes" id="UP000321892"/>
    </source>
</evidence>
<reference evidence="2 3" key="1">
    <citation type="submission" date="2019-07" db="EMBL/GenBank/DDBJ databases">
        <title>Complete Genome Sequence of Leptotrichia hofstadii Strain JCM16775.</title>
        <authorList>
            <person name="Watanabe S."/>
            <person name="Cui L."/>
        </authorList>
    </citation>
    <scope>NUCLEOTIDE SEQUENCE [LARGE SCALE GENOMIC DNA]</scope>
    <source>
        <strain evidence="2 3">JCM16775</strain>
    </source>
</reference>
<dbReference type="AlphaFoldDB" id="A0A510JI33"/>
<gene>
    <name evidence="2" type="ORF">JCM16775_1681</name>
</gene>
<dbReference type="EMBL" id="AP019823">
    <property type="protein sequence ID" value="BBM38970.1"/>
    <property type="molecule type" value="Genomic_DNA"/>
</dbReference>
<keyword evidence="1" id="KW-1133">Transmembrane helix</keyword>
<keyword evidence="3" id="KW-1185">Reference proteome</keyword>
<name>A0A510JI33_9FUSO</name>
<feature type="transmembrane region" description="Helical" evidence="1">
    <location>
        <begin position="116"/>
        <end position="137"/>
    </location>
</feature>
<dbReference type="OrthoDB" id="1452207at2"/>
<accession>A0A510JI33</accession>
<feature type="transmembrane region" description="Helical" evidence="1">
    <location>
        <begin position="143"/>
        <end position="162"/>
    </location>
</feature>
<sequence length="417" mass="49111">MIDESKKDVNYYPIIKSEGDVIKEKMILVSIDGEEREKFLKNLKKNFAKTGKYFEDANEIKTNPISLLLTQIGSEKQLSLKKTPIFIVTTSPEKLMQLRGINYEIAMNDAEFRSQFAFWGMISVAAIGGVVGAITAFSSGPLFVPMVISQISITLFFLWRLARIEKELIRIGTEIEKLLKRNIAKDISYFSSSLKIVESIENEFLNSQKFTNDMITRLSLVENNVRKEDEKQWILIQDVILEYDEIYEMTRKDIKDSNKKNERERMLKEKMGVFVSKVELIERLDTKLWLCFSILSVRIMILRNKLMLQENPQYSEKNINKTKKRMENYKEKWEKLIKLYRMLEKIKEFEAIDRNIGRERTMLKNSLEKILNGIDVQEMESLVNEAEIFLKEEENEKKDYSLIYWKDELGEHSYSLE</sequence>
<organism evidence="2 3">
    <name type="scientific">Leptotrichia hofstadii</name>
    <dbReference type="NCBI Taxonomy" id="157688"/>
    <lineage>
        <taxon>Bacteria</taxon>
        <taxon>Fusobacteriati</taxon>
        <taxon>Fusobacteriota</taxon>
        <taxon>Fusobacteriia</taxon>
        <taxon>Fusobacteriales</taxon>
        <taxon>Leptotrichiaceae</taxon>
        <taxon>Leptotrichia</taxon>
    </lineage>
</organism>
<dbReference type="RefSeq" id="WP_026745991.1">
    <property type="nucleotide sequence ID" value="NZ_AP019823.1"/>
</dbReference>
<evidence type="ECO:0000313" key="2">
    <source>
        <dbReference type="EMBL" id="BBM38970.1"/>
    </source>
</evidence>